<proteinExistence type="predicted"/>
<organism evidence="2 3">
    <name type="scientific">Streptomyces nojiriensis</name>
    <dbReference type="NCBI Taxonomy" id="66374"/>
    <lineage>
        <taxon>Bacteria</taxon>
        <taxon>Bacillati</taxon>
        <taxon>Actinomycetota</taxon>
        <taxon>Actinomycetes</taxon>
        <taxon>Kitasatosporales</taxon>
        <taxon>Streptomycetaceae</taxon>
        <taxon>Streptomyces</taxon>
    </lineage>
</organism>
<feature type="region of interest" description="Disordered" evidence="1">
    <location>
        <begin position="1193"/>
        <end position="1213"/>
    </location>
</feature>
<protein>
    <recommendedName>
        <fullName evidence="4">Trypsin-like peptidase domain-containing protein</fullName>
    </recommendedName>
</protein>
<evidence type="ECO:0000313" key="3">
    <source>
        <dbReference type="Proteomes" id="UP000613974"/>
    </source>
</evidence>
<evidence type="ECO:0000313" key="2">
    <source>
        <dbReference type="EMBL" id="GHI67436.1"/>
    </source>
</evidence>
<dbReference type="EMBL" id="BNEC01000003">
    <property type="protein sequence ID" value="GHI67436.1"/>
    <property type="molecule type" value="Genomic_DNA"/>
</dbReference>
<gene>
    <name evidence="2" type="ORF">Snoj_13540</name>
</gene>
<evidence type="ECO:0008006" key="4">
    <source>
        <dbReference type="Google" id="ProtNLM"/>
    </source>
</evidence>
<evidence type="ECO:0000256" key="1">
    <source>
        <dbReference type="SAM" id="MobiDB-lite"/>
    </source>
</evidence>
<name>A0ABQ3SH34_9ACTN</name>
<keyword evidence="3" id="KW-1185">Reference proteome</keyword>
<dbReference type="InterPro" id="IPR009003">
    <property type="entry name" value="Peptidase_S1_PA"/>
</dbReference>
<accession>A0ABQ3SH34</accession>
<dbReference type="SUPFAM" id="SSF52540">
    <property type="entry name" value="P-loop containing nucleoside triphosphate hydrolases"/>
    <property type="match status" value="1"/>
</dbReference>
<comment type="caution">
    <text evidence="2">The sequence shown here is derived from an EMBL/GenBank/DDBJ whole genome shotgun (WGS) entry which is preliminary data.</text>
</comment>
<dbReference type="SUPFAM" id="SSF50494">
    <property type="entry name" value="Trypsin-like serine proteases"/>
    <property type="match status" value="1"/>
</dbReference>
<sequence>MASAVADLIAVQQPLERVAMVVRRGSDGVPRFASSGFMLASRLAICAGHGFTRPGDGHEVRLPGRSTQRLQVTAVLRHRIDEVDLALLVLGEGGPVIPPARWGVLPRTVESVPFTAIGFPDHASLQDVPKARQLTGAILLGSFLGSHEMELSLSSPAPPLESSGSPWEGVSGAGVITQDGVLVGVCTSHHVPSGAASLTATDLSQVSRDPEFVRLLAEHGVEPVPPEDIAPTAFDPAVRGRVRTHAEVMRRLLGRRSFLDEEHLPFIHPGMDHTSHPDHLFARLSSGRSRGALLVGPAGSGKTRTCFEVAHRADRAGWHVLHVQPDSAVTVDDVAASVFSCARRRVLLILDYLDACSQVDLRVLAEVLIPEAKRRGVTVACLASVRPGSLYAVQLRGSSRVLDEIYVREDWPHQSAIIDQVVRHAAPDTVRRWGNEALSRICGRRPVIALLIARAIEEQGLAQHAPGVAATVRPGELLDWLREGMRRDALATSPTLSPSPLGITTPAIEQLAFTVAVAASPQSRMVVEQAVDTFLTVAGGLAVPFGGRRVVDTLISLGWLDEVGGQLVVVHDIVIDELLLQSLMPAPGWSIDAAAAGALFAAFTQHARTFSVFTGHLRRLAVDMGALGPAHRIAALERFCGEWLTARVEPLGRLLAGAGDDGGRALLTMVTSRPWQGFDRSVWNTLVAPWLSRAEADHIAQPFLTAALRGMDPAPAFLVEASVGWLVRRGGQTDTEHLLLALIERPGLSPRTEDLVVDCTLAWVSSRPDWRHTPALLKRLLGMDHSGDRLGSVVAGVLAWLTPYRSLGVAPVIRAFLQRADIDAVARRKLVDHGLGWLRSDVRPGSNVGPELCALLEDDRLADPDRTALIRSALDWLETGQVYPSTGRVVQRLLSTDGIPPELRPRMIAVARWWAAEGPADHPAGSRVLGTLLSADSVADAGALLLERLRSQPDAQSAPALLLRLLLHCEELTQDQARTAVTLAFPWLEGHPGHESFGSVLGSLLRVPDLSSAQLQRAVRLGCAALFAHPDDHVLMAVMLSQLDGLTRDQARSLADVGLRWLACHGGKVQRPVLASFLTRPDLSVEQARIGIDIALDRLSTDRSMKSRSVLSGVLRHPALDEDRRSRAVDSALSWLEAHDMGPKVGLVIEDLLALPALSPSRRVQVTRLAAGWLTRHEDLPYADRLRAALDAETRRDASREQLGADSGSPARR</sequence>
<dbReference type="InterPro" id="IPR027417">
    <property type="entry name" value="P-loop_NTPase"/>
</dbReference>
<reference evidence="3" key="1">
    <citation type="submission" date="2023-07" db="EMBL/GenBank/DDBJ databases">
        <title>Whole genome shotgun sequence of Streptomyces nojiriensis NBRC 13794.</title>
        <authorList>
            <person name="Komaki H."/>
            <person name="Tamura T."/>
        </authorList>
    </citation>
    <scope>NUCLEOTIDE SEQUENCE [LARGE SCALE GENOMIC DNA]</scope>
    <source>
        <strain evidence="3">NBRC 13794</strain>
    </source>
</reference>
<dbReference type="Pfam" id="PF13365">
    <property type="entry name" value="Trypsin_2"/>
    <property type="match status" value="1"/>
</dbReference>
<dbReference type="Proteomes" id="UP000613974">
    <property type="component" value="Unassembled WGS sequence"/>
</dbReference>